<dbReference type="PIRSF" id="PIRSF018266">
    <property type="entry name" value="FecR"/>
    <property type="match status" value="1"/>
</dbReference>
<dbReference type="Gene3D" id="3.55.50.30">
    <property type="match status" value="1"/>
</dbReference>
<proteinExistence type="predicted"/>
<keyword evidence="1" id="KW-1133">Transmembrane helix</keyword>
<keyword evidence="1" id="KW-0472">Membrane</keyword>
<dbReference type="InterPro" id="IPR006860">
    <property type="entry name" value="FecR"/>
</dbReference>
<dbReference type="KEGG" id="rsi:Runsl_4926"/>
<protein>
    <submittedName>
        <fullName evidence="4">Anti-FecI sigma factor, FecR</fullName>
    </submittedName>
</protein>
<dbReference type="AlphaFoldDB" id="A0A7U4E820"/>
<dbReference type="InterPro" id="IPR012373">
    <property type="entry name" value="Ferrdict_sens_TM"/>
</dbReference>
<evidence type="ECO:0000313" key="5">
    <source>
        <dbReference type="Proteomes" id="UP000000493"/>
    </source>
</evidence>
<evidence type="ECO:0000259" key="3">
    <source>
        <dbReference type="Pfam" id="PF16344"/>
    </source>
</evidence>
<feature type="transmembrane region" description="Helical" evidence="1">
    <location>
        <begin position="72"/>
        <end position="93"/>
    </location>
</feature>
<sequence>MTQHEFDLLSEKYLTGHCTPDELDLLNKWTAEQLAKTDFLEETEAKIIQNRLWKRLRLKAQIRSSKSYSLPAWAIGIAASLVLLAGYLGGVFAPDQVTAELPKQGIESKNTTAIRQKIVLPDGSVVVLEKGASLITDQNYGKQNRTVFLKGEAFFDVKRNEKVPFLVRSGSLVTEVLGTSFHIKPRTNGKTIEVAVVSGRVSVYAAEATQHLNGVILTPNQKVLFDTELKTIRQGIVAQPTLLVADLPKSNFEFEEVALGEVVKVMQTAFGVEIMVANPILSQCAFTGDLNGLGMYQQLDLICGAINAQYEIRGTTIFVLGNGCR</sequence>
<organism evidence="4 5">
    <name type="scientific">Runella slithyformis (strain ATCC 29530 / DSM 19594 / LMG 11500 / NCIMB 11436 / LSU 4)</name>
    <dbReference type="NCBI Taxonomy" id="761193"/>
    <lineage>
        <taxon>Bacteria</taxon>
        <taxon>Pseudomonadati</taxon>
        <taxon>Bacteroidota</taxon>
        <taxon>Cytophagia</taxon>
        <taxon>Cytophagales</taxon>
        <taxon>Spirosomataceae</taxon>
        <taxon>Runella</taxon>
    </lineage>
</organism>
<dbReference type="EMBL" id="CP002859">
    <property type="protein sequence ID" value="AEI51236.1"/>
    <property type="molecule type" value="Genomic_DNA"/>
</dbReference>
<dbReference type="PANTHER" id="PTHR30273:SF2">
    <property type="entry name" value="PROTEIN FECR"/>
    <property type="match status" value="1"/>
</dbReference>
<feature type="domain" description="Protein FecR C-terminal" evidence="3">
    <location>
        <begin position="252"/>
        <end position="319"/>
    </location>
</feature>
<gene>
    <name evidence="4" type="ordered locus">Runsl_4926</name>
</gene>
<evidence type="ECO:0000256" key="1">
    <source>
        <dbReference type="SAM" id="Phobius"/>
    </source>
</evidence>
<reference evidence="4 5" key="2">
    <citation type="journal article" date="2012" name="Stand. Genomic Sci.">
        <title>Complete genome sequence of the aquatic bacterium Runella slithyformis type strain (LSU 4(T)).</title>
        <authorList>
            <person name="Copeland A."/>
            <person name="Zhang X."/>
            <person name="Misra M."/>
            <person name="Lapidus A."/>
            <person name="Nolan M."/>
            <person name="Lucas S."/>
            <person name="Deshpande S."/>
            <person name="Cheng J.F."/>
            <person name="Tapia R."/>
            <person name="Goodwin L.A."/>
            <person name="Pitluck S."/>
            <person name="Liolios K."/>
            <person name="Pagani I."/>
            <person name="Ivanova N."/>
            <person name="Mikhailova N."/>
            <person name="Pati A."/>
            <person name="Chen A."/>
            <person name="Palaniappan K."/>
            <person name="Land M."/>
            <person name="Hauser L."/>
            <person name="Pan C."/>
            <person name="Jeffries C.D."/>
            <person name="Detter J.C."/>
            <person name="Brambilla E.M."/>
            <person name="Rohde M."/>
            <person name="Djao O.D."/>
            <person name="Goker M."/>
            <person name="Sikorski J."/>
            <person name="Tindall B.J."/>
            <person name="Woyke T."/>
            <person name="Bristow J."/>
            <person name="Eisen J.A."/>
            <person name="Markowitz V."/>
            <person name="Hugenholtz P."/>
            <person name="Kyrpides N.C."/>
            <person name="Klenk H.P."/>
            <person name="Mavromatis K."/>
        </authorList>
    </citation>
    <scope>NUCLEOTIDE SEQUENCE [LARGE SCALE GENOMIC DNA]</scope>
    <source>
        <strain evidence="5">ATCC 29530 / DSM 19594 / LMG 11500 / NCIMB 11436 / LSU 4</strain>
    </source>
</reference>
<dbReference type="Gene3D" id="2.60.120.1440">
    <property type="match status" value="1"/>
</dbReference>
<dbReference type="Pfam" id="PF16344">
    <property type="entry name" value="FecR_C"/>
    <property type="match status" value="1"/>
</dbReference>
<evidence type="ECO:0000259" key="2">
    <source>
        <dbReference type="Pfam" id="PF04773"/>
    </source>
</evidence>
<reference evidence="5" key="1">
    <citation type="submission" date="2011-06" db="EMBL/GenBank/DDBJ databases">
        <title>The complete genome of chromosome of Runella slithyformis DSM 19594.</title>
        <authorList>
            <consortium name="US DOE Joint Genome Institute (JGI-PGF)"/>
            <person name="Lucas S."/>
            <person name="Han J."/>
            <person name="Lapidus A."/>
            <person name="Bruce D."/>
            <person name="Goodwin L."/>
            <person name="Pitluck S."/>
            <person name="Peters L."/>
            <person name="Kyrpides N."/>
            <person name="Mavromatis K."/>
            <person name="Ivanova N."/>
            <person name="Ovchinnikova G."/>
            <person name="Zhang X."/>
            <person name="Misra M."/>
            <person name="Detter J.C."/>
            <person name="Tapia R."/>
            <person name="Han C."/>
            <person name="Land M."/>
            <person name="Hauser L."/>
            <person name="Markowitz V."/>
            <person name="Cheng J.-F."/>
            <person name="Hugenholtz P."/>
            <person name="Woyke T."/>
            <person name="Wu D."/>
            <person name="Tindall B."/>
            <person name="Faehrich R."/>
            <person name="Brambilla E."/>
            <person name="Klenk H.-P."/>
            <person name="Eisen J.A."/>
        </authorList>
    </citation>
    <scope>NUCLEOTIDE SEQUENCE [LARGE SCALE GENOMIC DNA]</scope>
    <source>
        <strain evidence="5">ATCC 29530 / DSM 19594 / LMG 11500 / NCIMB 11436 / LSU 4</strain>
    </source>
</reference>
<dbReference type="RefSeq" id="WP_013930520.1">
    <property type="nucleotide sequence ID" value="NC_015703.1"/>
</dbReference>
<dbReference type="PANTHER" id="PTHR30273">
    <property type="entry name" value="PERIPLASMIC SIGNAL SENSOR AND SIGMA FACTOR ACTIVATOR FECR-RELATED"/>
    <property type="match status" value="1"/>
</dbReference>
<keyword evidence="5" id="KW-1185">Reference proteome</keyword>
<dbReference type="Pfam" id="PF04773">
    <property type="entry name" value="FecR"/>
    <property type="match status" value="1"/>
</dbReference>
<accession>A0A7U4E820</accession>
<dbReference type="GO" id="GO:0016989">
    <property type="term" value="F:sigma factor antagonist activity"/>
    <property type="evidence" value="ECO:0007669"/>
    <property type="project" value="TreeGrafter"/>
</dbReference>
<name>A0A7U4E820_RUNSL</name>
<dbReference type="Proteomes" id="UP000000493">
    <property type="component" value="Chromosome"/>
</dbReference>
<feature type="domain" description="FecR protein" evidence="2">
    <location>
        <begin position="115"/>
        <end position="201"/>
    </location>
</feature>
<keyword evidence="1" id="KW-0812">Transmembrane</keyword>
<evidence type="ECO:0000313" key="4">
    <source>
        <dbReference type="EMBL" id="AEI51236.1"/>
    </source>
</evidence>
<dbReference type="InterPro" id="IPR032508">
    <property type="entry name" value="FecR_C"/>
</dbReference>